<evidence type="ECO:0000313" key="3">
    <source>
        <dbReference type="Proteomes" id="UP000070299"/>
    </source>
</evidence>
<evidence type="ECO:0000256" key="1">
    <source>
        <dbReference type="SAM" id="MobiDB-lite"/>
    </source>
</evidence>
<keyword evidence="3" id="KW-1185">Reference proteome</keyword>
<reference evidence="3" key="1">
    <citation type="submission" date="2016-02" db="EMBL/GenBank/DDBJ databases">
        <authorList>
            <person name="Schultz-Johansen M."/>
            <person name="Glaring M.A."/>
            <person name="Bech P.K."/>
            <person name="Stougaard P."/>
        </authorList>
    </citation>
    <scope>NUCLEOTIDE SEQUENCE [LARGE SCALE GENOMIC DNA]</scope>
    <source>
        <strain evidence="3">S66</strain>
    </source>
</reference>
<dbReference type="AlphaFoldDB" id="A0A136A5B8"/>
<comment type="caution">
    <text evidence="2">The sequence shown here is derived from an EMBL/GenBank/DDBJ whole genome shotgun (WGS) entry which is preliminary data.</text>
</comment>
<feature type="region of interest" description="Disordered" evidence="1">
    <location>
        <begin position="54"/>
        <end position="81"/>
    </location>
</feature>
<feature type="compositionally biased region" description="Basic residues" evidence="1">
    <location>
        <begin position="72"/>
        <end position="81"/>
    </location>
</feature>
<accession>A0A136A5B8</accession>
<proteinExistence type="predicted"/>
<dbReference type="Proteomes" id="UP000070299">
    <property type="component" value="Unassembled WGS sequence"/>
</dbReference>
<organism evidence="2 3">
    <name type="scientific">Paraglaciecola hydrolytica</name>
    <dbReference type="NCBI Taxonomy" id="1799789"/>
    <lineage>
        <taxon>Bacteria</taxon>
        <taxon>Pseudomonadati</taxon>
        <taxon>Pseudomonadota</taxon>
        <taxon>Gammaproteobacteria</taxon>
        <taxon>Alteromonadales</taxon>
        <taxon>Alteromonadaceae</taxon>
        <taxon>Paraglaciecola</taxon>
    </lineage>
</organism>
<protein>
    <submittedName>
        <fullName evidence="2">Uncharacterized protein</fullName>
    </submittedName>
</protein>
<name>A0A136A5B8_9ALTE</name>
<sequence>MGGRSAFSASKIPIKIFCYTSEPDKTLFKPLWISLPCKYLFNNVGPVTEITNNNNVGIEKNPKNDIESATGRKNRLRQPKR</sequence>
<gene>
    <name evidence="2" type="ORF">AX660_10785</name>
</gene>
<evidence type="ECO:0000313" key="2">
    <source>
        <dbReference type="EMBL" id="KXI30442.1"/>
    </source>
</evidence>
<dbReference type="EMBL" id="LSNE01000003">
    <property type="protein sequence ID" value="KXI30442.1"/>
    <property type="molecule type" value="Genomic_DNA"/>
</dbReference>